<dbReference type="GO" id="GO:0016020">
    <property type="term" value="C:membrane"/>
    <property type="evidence" value="ECO:0007669"/>
    <property type="project" value="UniProtKB-SubCell"/>
</dbReference>
<dbReference type="FunFam" id="1.20.890.10:FF:000006">
    <property type="entry name" value="Sperm surface protein Sp17"/>
    <property type="match status" value="1"/>
</dbReference>
<gene>
    <name evidence="9" type="ORF">GDO54_003984</name>
</gene>
<dbReference type="InterPro" id="IPR003117">
    <property type="entry name" value="cAMP_dep_PK_reg_su_I/II_a/b"/>
</dbReference>
<keyword evidence="10" id="KW-1185">Reference proteome</keyword>
<feature type="compositionally biased region" description="Basic and acidic residues" evidence="7">
    <location>
        <begin position="181"/>
        <end position="195"/>
    </location>
</feature>
<dbReference type="Gene3D" id="1.20.5.190">
    <property type="match status" value="2"/>
</dbReference>
<feature type="compositionally biased region" description="Basic and acidic residues" evidence="7">
    <location>
        <begin position="423"/>
        <end position="438"/>
    </location>
</feature>
<protein>
    <recommendedName>
        <fullName evidence="2">Sperm surface protein Sp17</fullName>
    </recommendedName>
    <alternativeName>
        <fullName evidence="5">Sperm autoantigenic protein 17</fullName>
    </alternativeName>
</protein>
<dbReference type="PANTHER" id="PTHR10699:SF11">
    <property type="entry name" value="IGLOO, ISOFORM A"/>
    <property type="match status" value="1"/>
</dbReference>
<evidence type="ECO:0000313" key="10">
    <source>
        <dbReference type="Proteomes" id="UP001181693"/>
    </source>
</evidence>
<evidence type="ECO:0000256" key="4">
    <source>
        <dbReference type="ARBA" id="ARBA00025518"/>
    </source>
</evidence>
<feature type="domain" description="RIIa" evidence="8">
    <location>
        <begin position="14"/>
        <end position="51"/>
    </location>
</feature>
<dbReference type="InterPro" id="IPR047579">
    <property type="entry name" value="DD_CABYR_SP17"/>
</dbReference>
<feature type="region of interest" description="Disordered" evidence="7">
    <location>
        <begin position="162"/>
        <end position="446"/>
    </location>
</feature>
<evidence type="ECO:0000256" key="6">
    <source>
        <dbReference type="ARBA" id="ARBA00044028"/>
    </source>
</evidence>
<comment type="subcellular location">
    <subcellularLocation>
        <location evidence="1">Membrane</location>
        <topology evidence="1">Peripheral membrane protein</topology>
    </subcellularLocation>
</comment>
<dbReference type="InterPro" id="IPR000048">
    <property type="entry name" value="IQ_motif_EF-hand-BS"/>
</dbReference>
<feature type="compositionally biased region" description="Basic and acidic residues" evidence="7">
    <location>
        <begin position="323"/>
        <end position="339"/>
    </location>
</feature>
<dbReference type="AlphaFoldDB" id="A0AAV2ZHC0"/>
<evidence type="ECO:0000256" key="5">
    <source>
        <dbReference type="ARBA" id="ARBA00031837"/>
    </source>
</evidence>
<name>A0AAV2ZHC0_PYXAD</name>
<dbReference type="Pfam" id="PF00612">
    <property type="entry name" value="IQ"/>
    <property type="match status" value="2"/>
</dbReference>
<dbReference type="SUPFAM" id="SSF47391">
    <property type="entry name" value="Dimerization-anchoring domain of cAMP-dependent PK regulatory subunit"/>
    <property type="match status" value="1"/>
</dbReference>
<comment type="caution">
    <text evidence="9">The sequence shown here is derived from an EMBL/GenBank/DDBJ whole genome shotgun (WGS) entry which is preliminary data.</text>
</comment>
<evidence type="ECO:0000256" key="7">
    <source>
        <dbReference type="SAM" id="MobiDB-lite"/>
    </source>
</evidence>
<dbReference type="SMART" id="SM00394">
    <property type="entry name" value="RIIa"/>
    <property type="match status" value="1"/>
</dbReference>
<evidence type="ECO:0000313" key="9">
    <source>
        <dbReference type="EMBL" id="DBA16606.1"/>
    </source>
</evidence>
<reference evidence="9" key="1">
    <citation type="thesis" date="2020" institute="ProQuest LLC" country="789 East Eisenhower Parkway, Ann Arbor, MI, USA">
        <title>Comparative Genomics and Chromosome Evolution.</title>
        <authorList>
            <person name="Mudd A.B."/>
        </authorList>
    </citation>
    <scope>NUCLEOTIDE SEQUENCE</scope>
    <source>
        <strain evidence="9">1538</strain>
        <tissue evidence="9">Blood</tissue>
    </source>
</reference>
<dbReference type="GO" id="GO:0005516">
    <property type="term" value="F:calmodulin binding"/>
    <property type="evidence" value="ECO:0007669"/>
    <property type="project" value="TreeGrafter"/>
</dbReference>
<dbReference type="Pfam" id="PF02197">
    <property type="entry name" value="RIIa"/>
    <property type="match status" value="1"/>
</dbReference>
<dbReference type="SMART" id="SM00015">
    <property type="entry name" value="IQ"/>
    <property type="match status" value="2"/>
</dbReference>
<dbReference type="PROSITE" id="PS50096">
    <property type="entry name" value="IQ"/>
    <property type="match status" value="2"/>
</dbReference>
<comment type="subunit">
    <text evidence="6">Homodimer. May interact with ROPN1.</text>
</comment>
<dbReference type="CDD" id="cd12100">
    <property type="entry name" value="DD_CABYR_SP17"/>
    <property type="match status" value="1"/>
</dbReference>
<dbReference type="GO" id="GO:0007338">
    <property type="term" value="P:single fertilization"/>
    <property type="evidence" value="ECO:0007669"/>
    <property type="project" value="UniProtKB-ARBA"/>
</dbReference>
<dbReference type="Proteomes" id="UP001181693">
    <property type="component" value="Unassembled WGS sequence"/>
</dbReference>
<proteinExistence type="predicted"/>
<keyword evidence="3" id="KW-0472">Membrane</keyword>
<evidence type="ECO:0000256" key="1">
    <source>
        <dbReference type="ARBA" id="ARBA00004170"/>
    </source>
</evidence>
<organism evidence="9 10">
    <name type="scientific">Pyxicephalus adspersus</name>
    <name type="common">African bullfrog</name>
    <dbReference type="NCBI Taxonomy" id="30357"/>
    <lineage>
        <taxon>Eukaryota</taxon>
        <taxon>Metazoa</taxon>
        <taxon>Chordata</taxon>
        <taxon>Craniata</taxon>
        <taxon>Vertebrata</taxon>
        <taxon>Euteleostomi</taxon>
        <taxon>Amphibia</taxon>
        <taxon>Batrachia</taxon>
        <taxon>Anura</taxon>
        <taxon>Neobatrachia</taxon>
        <taxon>Ranoidea</taxon>
        <taxon>Pyxicephalidae</taxon>
        <taxon>Pyxicephalinae</taxon>
        <taxon>Pyxicephalus</taxon>
    </lineage>
</organism>
<dbReference type="EMBL" id="DYDO01000011">
    <property type="protein sequence ID" value="DBA16606.1"/>
    <property type="molecule type" value="Genomic_DNA"/>
</dbReference>
<sequence length="446" mass="49005">MAIPFSNTNYRIPRGFANLLEGLTREVLREQPKDIPLFAAKYFSDLLRNREESGFDPAEWGASLEDRFYNNKSFQETEGSLQDQAATVIQAAVRGHLVRHGAKQLREEEAGNKLNISEPPASDVTSTTQDEDQETARTDVDSATHPELQRVGSAAMLQDISDPEESHEGPTHVTSDSVLQEQHESEQEDRLQVEKEEAEDNEVTSEAMTGDDGVQAADNGDEMSPEHPEAVEPSYSRTEPGADLGTKPQIHDGEQNEEPEALTVTAEQNVQDDSDHIHETTEEEDRNDQTAETAEQHIAEDITEQTAEQSDVVDMAEATGHSNVEDSNDHITETTKLPEIEDSNGATEATDREETGEQKKEINEDQPASAPIPEEESPGGENETCRKHQDEALDIALDDPGANAAATKIQAGFRGHMTRKKMKGSDKELKHKDGKEGSSAEGSIES</sequence>
<comment type="function">
    <text evidence="4">Sperm surface zona pellucida binding protein. Helps to bind spermatozoa to the zona pellucida with high affinity. Might function in binding zona pellucida and carbohydrates.</text>
</comment>
<accession>A0AAV2ZHC0</accession>
<feature type="region of interest" description="Disordered" evidence="7">
    <location>
        <begin position="101"/>
        <end position="149"/>
    </location>
</feature>
<evidence type="ECO:0000259" key="8">
    <source>
        <dbReference type="SMART" id="SM00394"/>
    </source>
</evidence>
<feature type="compositionally biased region" description="Basic and acidic residues" evidence="7">
    <location>
        <begin position="134"/>
        <end position="148"/>
    </location>
</feature>
<dbReference type="PANTHER" id="PTHR10699">
    <property type="entry name" value="NEUROMODULIN"/>
    <property type="match status" value="1"/>
</dbReference>
<evidence type="ECO:0000256" key="2">
    <source>
        <dbReference type="ARBA" id="ARBA00014863"/>
    </source>
</evidence>
<feature type="compositionally biased region" description="Basic and acidic residues" evidence="7">
    <location>
        <begin position="349"/>
        <end position="363"/>
    </location>
</feature>
<dbReference type="CDD" id="cd23767">
    <property type="entry name" value="IQCD"/>
    <property type="match status" value="2"/>
</dbReference>
<dbReference type="Gene3D" id="1.20.890.10">
    <property type="entry name" value="cAMP-dependent protein kinase regulatory subunit, dimerization-anchoring domain"/>
    <property type="match status" value="1"/>
</dbReference>
<evidence type="ECO:0000256" key="3">
    <source>
        <dbReference type="ARBA" id="ARBA00023136"/>
    </source>
</evidence>